<dbReference type="EMBL" id="CP011129">
    <property type="protein sequence ID" value="ALN82238.1"/>
    <property type="molecule type" value="Genomic_DNA"/>
</dbReference>
<evidence type="ECO:0000313" key="2">
    <source>
        <dbReference type="EMBL" id="ALN82238.1"/>
    </source>
</evidence>
<name>A0A0S2FFD2_LYSAN</name>
<reference evidence="2 3" key="1">
    <citation type="journal article" date="2015" name="BMC Genomics">
        <title>Comparative genomics and metabolic profiling of the genus Lysobacter.</title>
        <authorList>
            <person name="de Bruijn I."/>
            <person name="Cheng X."/>
            <person name="de Jager V."/>
            <person name="Exposito R.G."/>
            <person name="Watrous J."/>
            <person name="Patel N."/>
            <person name="Postma J."/>
            <person name="Dorrestein P.C."/>
            <person name="Kobayashi D."/>
            <person name="Raaijmakers J.M."/>
        </authorList>
    </citation>
    <scope>NUCLEOTIDE SEQUENCE [LARGE SCALE GENOMIC DNA]</scope>
    <source>
        <strain evidence="2 3">76</strain>
    </source>
</reference>
<protein>
    <submittedName>
        <fullName evidence="2">Uncharacterized protein</fullName>
    </submittedName>
</protein>
<feature type="compositionally biased region" description="Low complexity" evidence="1">
    <location>
        <begin position="373"/>
        <end position="387"/>
    </location>
</feature>
<evidence type="ECO:0000256" key="1">
    <source>
        <dbReference type="SAM" id="MobiDB-lite"/>
    </source>
</evidence>
<dbReference type="AlphaFoldDB" id="A0A0S2FFD2"/>
<dbReference type="InterPro" id="IPR029045">
    <property type="entry name" value="ClpP/crotonase-like_dom_sf"/>
</dbReference>
<dbReference type="eggNOG" id="COG3904">
    <property type="taxonomic scope" value="Bacteria"/>
</dbReference>
<organism evidence="2 3">
    <name type="scientific">Lysobacter antibioticus</name>
    <dbReference type="NCBI Taxonomy" id="84531"/>
    <lineage>
        <taxon>Bacteria</taxon>
        <taxon>Pseudomonadati</taxon>
        <taxon>Pseudomonadota</taxon>
        <taxon>Gammaproteobacteria</taxon>
        <taxon>Lysobacterales</taxon>
        <taxon>Lysobacteraceae</taxon>
        <taxon>Lysobacter</taxon>
    </lineage>
</organism>
<sequence length="397" mass="43226">MLWRRCAARVQDGPRDPDSDGWNMLFRRTFALTLCLLGLAACGRDSAAPPPARLEPVTMGSQNESPKVAAADASSETDILQGTYWPPAKLDGGVAKISCEYDYPRFGDGKPLTALDFFSLVDALSPCQASGVVRLHYQGKIGAGFTALVQRVAAMATRMEIQTRILDIDSSGGHVEEAIRAGDSIAESGWAIWVREDSVCHSACVLVLAAGDTRSIEGKVGIHRLMRDRSTATSRAELSRELKAINQQVRDYLERNGVATGVADLMMTIANRDLRVLTEDELKQFGLDGTNAAQDDLDRIRLTRKCGEDFVRRREAFRRDFDAQCMATGKNFASMPECAKALQEQFGFPDETCPSDSPADLYARDLRRLPLLDDGGADADAPATAGASKKRSNKSAE</sequence>
<dbReference type="Proteomes" id="UP000060787">
    <property type="component" value="Chromosome"/>
</dbReference>
<dbReference type="KEGG" id="lab:LA76x_4122"/>
<dbReference type="Gene3D" id="3.90.226.10">
    <property type="entry name" value="2-enoyl-CoA Hydratase, Chain A, domain 1"/>
    <property type="match status" value="1"/>
</dbReference>
<accession>A0A0S2FFD2</accession>
<dbReference type="SUPFAM" id="SSF52096">
    <property type="entry name" value="ClpP/crotonase"/>
    <property type="match status" value="1"/>
</dbReference>
<dbReference type="PATRIC" id="fig|84531.8.peg.4130"/>
<feature type="compositionally biased region" description="Basic residues" evidence="1">
    <location>
        <begin position="388"/>
        <end position="397"/>
    </location>
</feature>
<gene>
    <name evidence="2" type="ORF">LA76x_4122</name>
</gene>
<dbReference type="STRING" id="84531.LA76x_4122"/>
<proteinExistence type="predicted"/>
<evidence type="ECO:0000313" key="3">
    <source>
        <dbReference type="Proteomes" id="UP000060787"/>
    </source>
</evidence>
<feature type="region of interest" description="Disordered" evidence="1">
    <location>
        <begin position="373"/>
        <end position="397"/>
    </location>
</feature>
<keyword evidence="3" id="KW-1185">Reference proteome</keyword>